<evidence type="ECO:0000313" key="3">
    <source>
        <dbReference type="Proteomes" id="UP000305067"/>
    </source>
</evidence>
<reference evidence="2 3" key="1">
    <citation type="journal article" date="2019" name="Nat. Ecol. Evol.">
        <title>Megaphylogeny resolves global patterns of mushroom evolution.</title>
        <authorList>
            <person name="Varga T."/>
            <person name="Krizsan K."/>
            <person name="Foldi C."/>
            <person name="Dima B."/>
            <person name="Sanchez-Garcia M."/>
            <person name="Sanchez-Ramirez S."/>
            <person name="Szollosi G.J."/>
            <person name="Szarkandi J.G."/>
            <person name="Papp V."/>
            <person name="Albert L."/>
            <person name="Andreopoulos W."/>
            <person name="Angelini C."/>
            <person name="Antonin V."/>
            <person name="Barry K.W."/>
            <person name="Bougher N.L."/>
            <person name="Buchanan P."/>
            <person name="Buyck B."/>
            <person name="Bense V."/>
            <person name="Catcheside P."/>
            <person name="Chovatia M."/>
            <person name="Cooper J."/>
            <person name="Damon W."/>
            <person name="Desjardin D."/>
            <person name="Finy P."/>
            <person name="Geml J."/>
            <person name="Haridas S."/>
            <person name="Hughes K."/>
            <person name="Justo A."/>
            <person name="Karasinski D."/>
            <person name="Kautmanova I."/>
            <person name="Kiss B."/>
            <person name="Kocsube S."/>
            <person name="Kotiranta H."/>
            <person name="LaButti K.M."/>
            <person name="Lechner B.E."/>
            <person name="Liimatainen K."/>
            <person name="Lipzen A."/>
            <person name="Lukacs Z."/>
            <person name="Mihaltcheva S."/>
            <person name="Morgado L.N."/>
            <person name="Niskanen T."/>
            <person name="Noordeloos M.E."/>
            <person name="Ohm R.A."/>
            <person name="Ortiz-Santana B."/>
            <person name="Ovrebo C."/>
            <person name="Racz N."/>
            <person name="Riley R."/>
            <person name="Savchenko A."/>
            <person name="Shiryaev A."/>
            <person name="Soop K."/>
            <person name="Spirin V."/>
            <person name="Szebenyi C."/>
            <person name="Tomsovsky M."/>
            <person name="Tulloss R.E."/>
            <person name="Uehling J."/>
            <person name="Grigoriev I.V."/>
            <person name="Vagvolgyi C."/>
            <person name="Papp T."/>
            <person name="Martin F.M."/>
            <person name="Miettinen O."/>
            <person name="Hibbett D.S."/>
            <person name="Nagy L.G."/>
        </authorList>
    </citation>
    <scope>NUCLEOTIDE SEQUENCE [LARGE SCALE GENOMIC DNA]</scope>
    <source>
        <strain evidence="2 3">CBS 309.79</strain>
    </source>
</reference>
<organism evidence="2 3">
    <name type="scientific">Pterulicium gracile</name>
    <dbReference type="NCBI Taxonomy" id="1884261"/>
    <lineage>
        <taxon>Eukaryota</taxon>
        <taxon>Fungi</taxon>
        <taxon>Dikarya</taxon>
        <taxon>Basidiomycota</taxon>
        <taxon>Agaricomycotina</taxon>
        <taxon>Agaricomycetes</taxon>
        <taxon>Agaricomycetidae</taxon>
        <taxon>Agaricales</taxon>
        <taxon>Pleurotineae</taxon>
        <taxon>Pterulaceae</taxon>
        <taxon>Pterulicium</taxon>
    </lineage>
</organism>
<dbReference type="EMBL" id="ML178856">
    <property type="protein sequence ID" value="TFK96731.1"/>
    <property type="molecule type" value="Genomic_DNA"/>
</dbReference>
<evidence type="ECO:0000256" key="1">
    <source>
        <dbReference type="SAM" id="MobiDB-lite"/>
    </source>
</evidence>
<evidence type="ECO:0000313" key="2">
    <source>
        <dbReference type="EMBL" id="TFK96731.1"/>
    </source>
</evidence>
<keyword evidence="3" id="KW-1185">Reference proteome</keyword>
<gene>
    <name evidence="2" type="ORF">BDV98DRAFT_586192</name>
</gene>
<dbReference type="AlphaFoldDB" id="A0A5C3Q4K7"/>
<accession>A0A5C3Q4K7</accession>
<protein>
    <submittedName>
        <fullName evidence="2">Uncharacterized protein</fullName>
    </submittedName>
</protein>
<sequence>MCDACGVTNRVVCVKGECKVRERSESKVSVPGWINFDQLGLLSCVKLLRNSRAWMGVKLEHAQARIVTPPRLMRSGGSLDPLWRRLTCLHDGEMLLGATRKGLSNSTDNGLNKQGGEKGAKLGREGDHPSYCGGHIQRAFARAHPLKQLSSTPAFSKWGDDSVCRTKRPCEELPTVIEKRLESKGTEEGRILRRKGIVRLTRFVACPINELHTLMKAGSYAIGGKPSELSLEI</sequence>
<feature type="compositionally biased region" description="Polar residues" evidence="1">
    <location>
        <begin position="102"/>
        <end position="112"/>
    </location>
</feature>
<feature type="region of interest" description="Disordered" evidence="1">
    <location>
        <begin position="100"/>
        <end position="122"/>
    </location>
</feature>
<proteinExistence type="predicted"/>
<name>A0A5C3Q4K7_9AGAR</name>
<dbReference type="Proteomes" id="UP000305067">
    <property type="component" value="Unassembled WGS sequence"/>
</dbReference>